<sequence>MKALILTDLRKGHENQSVAFCEIMGFKYELCNVSYSNKFFKLLSYVLDFFGILIKIFNIQNKDFQNFDLFVGAGSQTYYALKFLSKKYNKKNIALMYPKGYKKDFSFIIATSHDNPKKAENIKILPVNLNFLKPQNFYKPSKKAIGFIIGGNNKNFIMNDEILEKIDEIRDFFKDYEFLITTSPRTPKKIESALMQKKFDFSVIYSKNPINPISDFLSGCEFVFITIDSVSMISEAVCNFSANIAILPLSRRNEKENKFDRFIKNLQKGGYLQIYSSPKNLQKTAKINLKNLMKDIKL</sequence>
<reference evidence="2" key="1">
    <citation type="submission" date="2007-07" db="EMBL/GenBank/DDBJ databases">
        <title>Complete genome sequence of Campylobacter hominis ATCC BAA-381, a commensal isolated from the human gastrointestinal tract.</title>
        <authorList>
            <person name="Fouts D.E."/>
            <person name="Mongodin E.F."/>
            <person name="Puiu D."/>
            <person name="Sebastian Y."/>
            <person name="Miller W.G."/>
            <person name="Mandrell R.E."/>
            <person name="Nelson K.E."/>
        </authorList>
    </citation>
    <scope>NUCLEOTIDE SEQUENCE [LARGE SCALE GENOMIC DNA]</scope>
    <source>
        <strain evidence="2">ATCC BAA-381 / LMG 19568 / NCTC 13146 / CH001A</strain>
    </source>
</reference>
<organism evidence="1 2">
    <name type="scientific">Campylobacter hominis (strain ATCC BAA-381 / DSM 21671 / CCUG 45161 / LMG 19568 / NCTC 13146 / CH001A)</name>
    <dbReference type="NCBI Taxonomy" id="360107"/>
    <lineage>
        <taxon>Bacteria</taxon>
        <taxon>Pseudomonadati</taxon>
        <taxon>Campylobacterota</taxon>
        <taxon>Epsilonproteobacteria</taxon>
        <taxon>Campylobacterales</taxon>
        <taxon>Campylobacteraceae</taxon>
        <taxon>Campylobacter</taxon>
    </lineage>
</organism>
<dbReference type="EMBL" id="CP000776">
    <property type="protein sequence ID" value="ABS52466.1"/>
    <property type="molecule type" value="Genomic_DNA"/>
</dbReference>
<dbReference type="AlphaFoldDB" id="A7I147"/>
<dbReference type="KEGG" id="cha:CHAB381_0656"/>
<dbReference type="STRING" id="360107.CHAB381_0656"/>
<dbReference type="HOGENOM" id="CLU_071772_0_0_7"/>
<proteinExistence type="predicted"/>
<evidence type="ECO:0008006" key="3">
    <source>
        <dbReference type="Google" id="ProtNLM"/>
    </source>
</evidence>
<gene>
    <name evidence="1" type="ordered locus">CHAB381_0656</name>
</gene>
<evidence type="ECO:0000313" key="2">
    <source>
        <dbReference type="Proteomes" id="UP000002407"/>
    </source>
</evidence>
<dbReference type="eggNOG" id="COG3660">
    <property type="taxonomic scope" value="Bacteria"/>
</dbReference>
<dbReference type="Pfam" id="PF06258">
    <property type="entry name" value="Mito_fiss_Elm1"/>
    <property type="match status" value="1"/>
</dbReference>
<name>A7I147_CAMHC</name>
<dbReference type="OrthoDB" id="1865at2"/>
<keyword evidence="2" id="KW-1185">Reference proteome</keyword>
<dbReference type="Proteomes" id="UP000002407">
    <property type="component" value="Chromosome"/>
</dbReference>
<dbReference type="InterPro" id="IPR009367">
    <property type="entry name" value="Elm1-like"/>
</dbReference>
<dbReference type="RefSeq" id="WP_012108525.1">
    <property type="nucleotide sequence ID" value="NC_009714.1"/>
</dbReference>
<evidence type="ECO:0000313" key="1">
    <source>
        <dbReference type="EMBL" id="ABS52466.1"/>
    </source>
</evidence>
<accession>A7I147</accession>
<protein>
    <recommendedName>
        <fullName evidence="3">Mitochondrial fission ELM1 family protein</fullName>
    </recommendedName>
</protein>